<evidence type="ECO:0000256" key="9">
    <source>
        <dbReference type="PIRSR" id="PIRSR606710-1"/>
    </source>
</evidence>
<dbReference type="GO" id="GO:0005576">
    <property type="term" value="C:extracellular region"/>
    <property type="evidence" value="ECO:0007669"/>
    <property type="project" value="UniProtKB-SubCell"/>
</dbReference>
<dbReference type="CAZy" id="GH62">
    <property type="family name" value="Glycoside Hydrolase Family 62"/>
</dbReference>
<dbReference type="InterPro" id="IPR036179">
    <property type="entry name" value="Ig-like_dom_sf"/>
</dbReference>
<dbReference type="RefSeq" id="WP_012376046.1">
    <property type="nucleotide sequence ID" value="NC_010571.1"/>
</dbReference>
<keyword evidence="5" id="KW-0964">Secreted</keyword>
<dbReference type="SUPFAM" id="SSF48726">
    <property type="entry name" value="Immunoglobulin"/>
    <property type="match status" value="1"/>
</dbReference>
<dbReference type="KEGG" id="ote:Oter_3237"/>
<name>B1ZT63_OPITP</name>
<dbReference type="InterPro" id="IPR006710">
    <property type="entry name" value="Glyco_hydro_43"/>
</dbReference>
<feature type="region of interest" description="Disordered" evidence="11">
    <location>
        <begin position="227"/>
        <end position="248"/>
    </location>
</feature>
<dbReference type="Gene3D" id="2.60.120.200">
    <property type="match status" value="1"/>
</dbReference>
<feature type="site" description="Important for catalytic activity, responsible for pKa modulation of the active site Glu and correct orientation of both the proton donor and substrate" evidence="10">
    <location>
        <position position="151"/>
    </location>
</feature>
<dbReference type="SMART" id="SM00409">
    <property type="entry name" value="IG"/>
    <property type="match status" value="1"/>
</dbReference>
<dbReference type="SUPFAM" id="SSF75005">
    <property type="entry name" value="Arabinanase/levansucrase/invertase"/>
    <property type="match status" value="2"/>
</dbReference>
<evidence type="ECO:0000313" key="14">
    <source>
        <dbReference type="EMBL" id="ACB76517.1"/>
    </source>
</evidence>
<reference evidence="14 15" key="1">
    <citation type="journal article" date="2011" name="J. Bacteriol.">
        <title>Genome sequence of the verrucomicrobium Opitutus terrae PB90-1, an abundant inhabitant of rice paddy soil ecosystems.</title>
        <authorList>
            <person name="van Passel M.W."/>
            <person name="Kant R."/>
            <person name="Palva A."/>
            <person name="Copeland A."/>
            <person name="Lucas S."/>
            <person name="Lapidus A."/>
            <person name="Glavina del Rio T."/>
            <person name="Pitluck S."/>
            <person name="Goltsman E."/>
            <person name="Clum A."/>
            <person name="Sun H."/>
            <person name="Schmutz J."/>
            <person name="Larimer F.W."/>
            <person name="Land M.L."/>
            <person name="Hauser L."/>
            <person name="Kyrpides N."/>
            <person name="Mikhailova N."/>
            <person name="Richardson P.P."/>
            <person name="Janssen P.H."/>
            <person name="de Vos W.M."/>
            <person name="Smidt H."/>
        </authorList>
    </citation>
    <scope>NUCLEOTIDE SEQUENCE [LARGE SCALE GENOMIC DNA]</scope>
    <source>
        <strain evidence="15">DSM 11246 / JCM 15787 / PB90-1</strain>
    </source>
</reference>
<evidence type="ECO:0000256" key="12">
    <source>
        <dbReference type="SAM" id="SignalP"/>
    </source>
</evidence>
<dbReference type="Gene3D" id="2.115.10.20">
    <property type="entry name" value="Glycosyl hydrolase domain, family 43"/>
    <property type="match status" value="2"/>
</dbReference>
<dbReference type="InterPro" id="IPR013320">
    <property type="entry name" value="ConA-like_dom_sf"/>
</dbReference>
<protein>
    <recommendedName>
        <fullName evidence="4">non-reducing end alpha-L-arabinofuranosidase</fullName>
        <ecNumber evidence="4">3.2.1.55</ecNumber>
    </recommendedName>
</protein>
<dbReference type="CAZy" id="GH43">
    <property type="family name" value="Glycoside Hydrolase Family 43"/>
</dbReference>
<dbReference type="Pfam" id="PF03664">
    <property type="entry name" value="Glyco_hydro_62"/>
    <property type="match status" value="1"/>
</dbReference>
<feature type="active site" description="Proton acceptor" evidence="9">
    <location>
        <position position="43"/>
    </location>
</feature>
<dbReference type="AlphaFoldDB" id="B1ZT63"/>
<dbReference type="SUPFAM" id="SSF49899">
    <property type="entry name" value="Concanavalin A-like lectins/glucanases"/>
    <property type="match status" value="1"/>
</dbReference>
<sequence length="1195" mass="130529">MFTSLTRVFSTLVFVGMATAFAWQSDNGDGTFTNPPLYADYPDPDIIRVGEDFYFVTTTFVNTPGLRILHSQDLVNWEIVAHVVPRLDGREQYDLTNGTAYRNGVFAPSLRYHNGTFYLAVTPNGQKTRIYHASDVRGPWEVNELDRAAFDPALFIESDGTGYIVTSGGWDGTGTLLTLDPTFSRVVAEQQTFYIRGAEGSKIVRRGDWYYLFNSIPSRLGQTVSRSKSLSGPWETRNQLDDTKGGHQGAIVDLPDGRWFGFIMRDSGSIGRMTNLSPIYWQDDWPVWGSPTGPDQVPAVAEKPVQGQPVRQPATSDEFDSAELGLQWAWNHNPDNSRWSLSERPGFLRLKPTQATEFWTARNTLTQKGQGPWSRGEVKLDLSQLKSGVVCGFGTLGKINGHISVSRGEDGGVYLSSQVYNDGVGNETRVARQPVEATEIFLRAELDFQRDRAVCSYSLDGASWTALGGEFPLAYDWRTGTFQGAQFAIFCYSPQASDGFVDVDWFRFTDTPARAAESTAASIAALAPFAWTSTGPLISPVSDTTHSIVAVKDPTIVYGNGKWHVYATTADTRGNWSMAYFNFRTWAEAANAKPYYIDQNPNLRGYHCAPQVFYFRPHKKWYLIYQSQHPTYSTADDLEKPETWTAPQPFFNGTPKSVVQGWIDYWIICDETHAYLFFSDDWGRFYRSRTKLEDFPRGFDEPVVIMQDANRFNLFEASCIYRVKGTNEYLCFIEALGGPSGKRYFRGFTSNRLDGEWKPLAQANSWETPFAGPVNVNAADGGALWSVDISHGELLRDGNDETMTIDPDHLYFLYQGRGDAPAGTEYSQLPYRLGLLQSTRAKHSPDTPPSQVLNVTRPQGAIVPVGGSVTFSVTAESADAATFTYQWRRNGADLQGATSPAVTIENVQPENAGYYTVLVSRGSASVLSEPAVLELSSSAKVAGGASEVDADVHHQNGNVYDQVLLNGASAAAIADPGQILRMSYVDLDDDIVQVEFSGAGTVSLVLDGYSASAPPAKYNQSVSYVKGNAGIVITGADDSSNLSIFSVGRITAVNQALFRDEVSYDGFADLAYVAIASANGRFGGLRAANAGFRATAGLTGVYAPGVEFAGPVFVNDITAFDAATPVLLLGAATDVRITGGALAQDNGRAVAVSGFDRLQFTNGSNSHGAIAAAQPCGARLERYGLDVTARLVSQQ</sequence>
<evidence type="ECO:0000256" key="11">
    <source>
        <dbReference type="SAM" id="MobiDB-lite"/>
    </source>
</evidence>
<dbReference type="InterPro" id="IPR041542">
    <property type="entry name" value="GH43_C2"/>
</dbReference>
<comment type="catalytic activity">
    <reaction evidence="1">
        <text>Hydrolysis of terminal non-reducing alpha-L-arabinofuranoside residues in alpha-L-arabinosides.</text>
        <dbReference type="EC" id="3.2.1.55"/>
    </reaction>
</comment>
<evidence type="ECO:0000256" key="7">
    <source>
        <dbReference type="ARBA" id="ARBA00022801"/>
    </source>
</evidence>
<dbReference type="InterPro" id="IPR003599">
    <property type="entry name" value="Ig_sub"/>
</dbReference>
<evidence type="ECO:0000256" key="4">
    <source>
        <dbReference type="ARBA" id="ARBA00012670"/>
    </source>
</evidence>
<dbReference type="InterPro" id="IPR023296">
    <property type="entry name" value="Glyco_hydro_beta-prop_sf"/>
</dbReference>
<evidence type="ECO:0000259" key="13">
    <source>
        <dbReference type="PROSITE" id="PS50835"/>
    </source>
</evidence>
<evidence type="ECO:0000256" key="5">
    <source>
        <dbReference type="ARBA" id="ARBA00022525"/>
    </source>
</evidence>
<dbReference type="EMBL" id="CP001032">
    <property type="protein sequence ID" value="ACB76517.1"/>
    <property type="molecule type" value="Genomic_DNA"/>
</dbReference>
<comment type="similarity">
    <text evidence="3">Belongs to the glycosyl hydrolase 43 family.</text>
</comment>
<feature type="signal peptide" evidence="12">
    <location>
        <begin position="1"/>
        <end position="22"/>
    </location>
</feature>
<organism evidence="14 15">
    <name type="scientific">Opitutus terrae (strain DSM 11246 / JCM 15787 / PB90-1)</name>
    <dbReference type="NCBI Taxonomy" id="452637"/>
    <lineage>
        <taxon>Bacteria</taxon>
        <taxon>Pseudomonadati</taxon>
        <taxon>Verrucomicrobiota</taxon>
        <taxon>Opitutia</taxon>
        <taxon>Opitutales</taxon>
        <taxon>Opitutaceae</taxon>
        <taxon>Opitutus</taxon>
    </lineage>
</organism>
<feature type="chain" id="PRO_5002774905" description="non-reducing end alpha-L-arabinofuranosidase" evidence="12">
    <location>
        <begin position="23"/>
        <end position="1195"/>
    </location>
</feature>
<dbReference type="STRING" id="452637.Oter_3237"/>
<evidence type="ECO:0000256" key="2">
    <source>
        <dbReference type="ARBA" id="ARBA00004613"/>
    </source>
</evidence>
<dbReference type="Pfam" id="PF04616">
    <property type="entry name" value="Glyco_hydro_43"/>
    <property type="match status" value="1"/>
</dbReference>
<dbReference type="PANTHER" id="PTHR40631:SF2">
    <property type="entry name" value="ALPHA-L-ARABINOFURANOSIDASE"/>
    <property type="match status" value="1"/>
</dbReference>
<dbReference type="PANTHER" id="PTHR40631">
    <property type="entry name" value="ALPHA-L-ARABINOFURANOSIDASE AXHA-2-RELATED"/>
    <property type="match status" value="1"/>
</dbReference>
<dbReference type="EC" id="3.2.1.55" evidence="4"/>
<dbReference type="GO" id="GO:0046373">
    <property type="term" value="P:L-arabinose metabolic process"/>
    <property type="evidence" value="ECO:0007669"/>
    <property type="project" value="InterPro"/>
</dbReference>
<dbReference type="InterPro" id="IPR005193">
    <property type="entry name" value="GH62_arabinosidase"/>
</dbReference>
<keyword evidence="6 12" id="KW-0732">Signal</keyword>
<evidence type="ECO:0000256" key="1">
    <source>
        <dbReference type="ARBA" id="ARBA00001462"/>
    </source>
</evidence>
<evidence type="ECO:0000313" key="15">
    <source>
        <dbReference type="Proteomes" id="UP000007013"/>
    </source>
</evidence>
<feature type="domain" description="Ig-like" evidence="13">
    <location>
        <begin position="848"/>
        <end position="934"/>
    </location>
</feature>
<keyword evidence="8" id="KW-0326">Glycosidase</keyword>
<feature type="active site" description="Proton donor" evidence="9">
    <location>
        <position position="199"/>
    </location>
</feature>
<dbReference type="HOGENOM" id="CLU_271355_0_0_0"/>
<proteinExistence type="inferred from homology"/>
<evidence type="ECO:0000256" key="10">
    <source>
        <dbReference type="PIRSR" id="PIRSR606710-2"/>
    </source>
</evidence>
<dbReference type="Gene3D" id="2.60.40.10">
    <property type="entry name" value="Immunoglobulins"/>
    <property type="match status" value="1"/>
</dbReference>
<dbReference type="CDD" id="cd09001">
    <property type="entry name" value="GH43_FsAxh1-like"/>
    <property type="match status" value="1"/>
</dbReference>
<comment type="subcellular location">
    <subcellularLocation>
        <location evidence="2">Secreted</location>
    </subcellularLocation>
</comment>
<keyword evidence="15" id="KW-1185">Reference proteome</keyword>
<dbReference type="Proteomes" id="UP000007013">
    <property type="component" value="Chromosome"/>
</dbReference>
<dbReference type="PROSITE" id="PS50835">
    <property type="entry name" value="IG_LIKE"/>
    <property type="match status" value="1"/>
</dbReference>
<dbReference type="InterPro" id="IPR007110">
    <property type="entry name" value="Ig-like_dom"/>
</dbReference>
<gene>
    <name evidence="14" type="ordered locus">Oter_3237</name>
</gene>
<dbReference type="eggNOG" id="COG3507">
    <property type="taxonomic scope" value="Bacteria"/>
</dbReference>
<dbReference type="GO" id="GO:0046556">
    <property type="term" value="F:alpha-L-arabinofuranosidase activity"/>
    <property type="evidence" value="ECO:0007669"/>
    <property type="project" value="UniProtKB-EC"/>
</dbReference>
<keyword evidence="7 14" id="KW-0378">Hydrolase</keyword>
<evidence type="ECO:0000256" key="6">
    <source>
        <dbReference type="ARBA" id="ARBA00022729"/>
    </source>
</evidence>
<dbReference type="CDD" id="cd08987">
    <property type="entry name" value="GH62"/>
    <property type="match status" value="1"/>
</dbReference>
<dbReference type="Pfam" id="PF17851">
    <property type="entry name" value="GH43_C2"/>
    <property type="match status" value="1"/>
</dbReference>
<accession>B1ZT63</accession>
<evidence type="ECO:0000256" key="3">
    <source>
        <dbReference type="ARBA" id="ARBA00009865"/>
    </source>
</evidence>
<dbReference type="InterPro" id="IPR013783">
    <property type="entry name" value="Ig-like_fold"/>
</dbReference>
<evidence type="ECO:0000256" key="8">
    <source>
        <dbReference type="ARBA" id="ARBA00023295"/>
    </source>
</evidence>